<comment type="caution">
    <text evidence="1">The sequence shown here is derived from an EMBL/GenBank/DDBJ whole genome shotgun (WGS) entry which is preliminary data.</text>
</comment>
<dbReference type="AlphaFoldDB" id="A0A645I6T7"/>
<accession>A0A645I6T7</accession>
<organism evidence="1">
    <name type="scientific">bioreactor metagenome</name>
    <dbReference type="NCBI Taxonomy" id="1076179"/>
    <lineage>
        <taxon>unclassified sequences</taxon>
        <taxon>metagenomes</taxon>
        <taxon>ecological metagenomes</taxon>
    </lineage>
</organism>
<dbReference type="EMBL" id="VSSQ01108174">
    <property type="protein sequence ID" value="MPN47021.1"/>
    <property type="molecule type" value="Genomic_DNA"/>
</dbReference>
<sequence length="71" mass="7891">MLSEEGGRSLGKLYLRLPSALLFAVCNKQNAAHHVALCEYRHGYERKIFIVSVGYEDASFILRVGIGLPVL</sequence>
<gene>
    <name evidence="1" type="ORF">SDC9_194621</name>
</gene>
<protein>
    <submittedName>
        <fullName evidence="1">Uncharacterized protein</fullName>
    </submittedName>
</protein>
<reference evidence="1" key="1">
    <citation type="submission" date="2019-08" db="EMBL/GenBank/DDBJ databases">
        <authorList>
            <person name="Kucharzyk K."/>
            <person name="Murdoch R.W."/>
            <person name="Higgins S."/>
            <person name="Loffler F."/>
        </authorList>
    </citation>
    <scope>NUCLEOTIDE SEQUENCE</scope>
</reference>
<evidence type="ECO:0000313" key="1">
    <source>
        <dbReference type="EMBL" id="MPN47021.1"/>
    </source>
</evidence>
<name>A0A645I6T7_9ZZZZ</name>
<proteinExistence type="predicted"/>